<accession>A0A1G7LAJ3</accession>
<dbReference type="Proteomes" id="UP000199072">
    <property type="component" value="Unassembled WGS sequence"/>
</dbReference>
<dbReference type="Pfam" id="PF08837">
    <property type="entry name" value="DUF1810"/>
    <property type="match status" value="1"/>
</dbReference>
<dbReference type="Gene3D" id="1.25.40.380">
    <property type="entry name" value="Protein of unknown function DUF1810"/>
    <property type="match status" value="1"/>
</dbReference>
<dbReference type="EMBL" id="FNAI01000018">
    <property type="protein sequence ID" value="SDF46473.1"/>
    <property type="molecule type" value="Genomic_DNA"/>
</dbReference>
<gene>
    <name evidence="1" type="ORF">SAMN05216464_11897</name>
</gene>
<name>A0A1G7LAJ3_9SPHI</name>
<keyword evidence="2" id="KW-1185">Reference proteome</keyword>
<evidence type="ECO:0008006" key="3">
    <source>
        <dbReference type="Google" id="ProtNLM"/>
    </source>
</evidence>
<dbReference type="RefSeq" id="WP_205411367.1">
    <property type="nucleotide sequence ID" value="NZ_FNAI01000018.1"/>
</dbReference>
<dbReference type="AlphaFoldDB" id="A0A1G7LAJ3"/>
<dbReference type="SUPFAM" id="SSF140736">
    <property type="entry name" value="Rv1873-like"/>
    <property type="match status" value="1"/>
</dbReference>
<evidence type="ECO:0000313" key="1">
    <source>
        <dbReference type="EMBL" id="SDF46473.1"/>
    </source>
</evidence>
<sequence length="63" mass="7222">MQTEVMIMGNNNLQCFKYAQKRDCTIAYDEIKAGRKRSHWMWYIFPQVAGLGTTETSCGAINT</sequence>
<dbReference type="InterPro" id="IPR014937">
    <property type="entry name" value="DUF1810"/>
</dbReference>
<evidence type="ECO:0000313" key="2">
    <source>
        <dbReference type="Proteomes" id="UP000199072"/>
    </source>
</evidence>
<organism evidence="1 2">
    <name type="scientific">Mucilaginibacter pineti</name>
    <dbReference type="NCBI Taxonomy" id="1391627"/>
    <lineage>
        <taxon>Bacteria</taxon>
        <taxon>Pseudomonadati</taxon>
        <taxon>Bacteroidota</taxon>
        <taxon>Sphingobacteriia</taxon>
        <taxon>Sphingobacteriales</taxon>
        <taxon>Sphingobacteriaceae</taxon>
        <taxon>Mucilaginibacter</taxon>
    </lineage>
</organism>
<reference evidence="1 2" key="1">
    <citation type="submission" date="2016-10" db="EMBL/GenBank/DDBJ databases">
        <authorList>
            <person name="de Groot N.N."/>
        </authorList>
    </citation>
    <scope>NUCLEOTIDE SEQUENCE [LARGE SCALE GENOMIC DNA]</scope>
    <source>
        <strain evidence="1 2">47C3B</strain>
    </source>
</reference>
<proteinExistence type="predicted"/>
<dbReference type="STRING" id="1391627.SAMN05216464_11897"/>
<dbReference type="InterPro" id="IPR036287">
    <property type="entry name" value="Rv1873-like_sf"/>
</dbReference>
<protein>
    <recommendedName>
        <fullName evidence="3">DUF1810 domain-containing protein</fullName>
    </recommendedName>
</protein>